<dbReference type="RefSeq" id="WP_064802956.1">
    <property type="nucleotide sequence ID" value="NZ_CP016022.1"/>
</dbReference>
<accession>A0A191ZVU9</accession>
<dbReference type="AlphaFoldDB" id="A0A191ZVU9"/>
<organism evidence="1 2">
    <name type="scientific">Ralstonia insidiosa</name>
    <dbReference type="NCBI Taxonomy" id="190721"/>
    <lineage>
        <taxon>Bacteria</taxon>
        <taxon>Pseudomonadati</taxon>
        <taxon>Pseudomonadota</taxon>
        <taxon>Betaproteobacteria</taxon>
        <taxon>Burkholderiales</taxon>
        <taxon>Burkholderiaceae</taxon>
        <taxon>Ralstonia</taxon>
    </lineage>
</organism>
<gene>
    <name evidence="1" type="ORF">A9Y76_06930</name>
</gene>
<name>A0A191ZVU9_9RALS</name>
<proteinExistence type="predicted"/>
<dbReference type="GeneID" id="61525755"/>
<protein>
    <submittedName>
        <fullName evidence="1">Uncharacterized protein</fullName>
    </submittedName>
</protein>
<reference evidence="2" key="1">
    <citation type="submission" date="2016-06" db="EMBL/GenBank/DDBJ databases">
        <authorList>
            <person name="Xu Y."/>
            <person name="Nagy A."/>
            <person name="Yan X."/>
            <person name="Kim S.W."/>
            <person name="Haley B."/>
            <person name="Liu N.T."/>
            <person name="Nou X."/>
        </authorList>
    </citation>
    <scope>NUCLEOTIDE SEQUENCE [LARGE SCALE GENOMIC DNA]</scope>
    <source>
        <strain evidence="2">ATCC 49129</strain>
    </source>
</reference>
<dbReference type="Proteomes" id="UP000078572">
    <property type="component" value="Chromosome 1"/>
</dbReference>
<evidence type="ECO:0000313" key="1">
    <source>
        <dbReference type="EMBL" id="ANJ72211.1"/>
    </source>
</evidence>
<dbReference type="EMBL" id="CP016022">
    <property type="protein sequence ID" value="ANJ72211.1"/>
    <property type="molecule type" value="Genomic_DNA"/>
</dbReference>
<keyword evidence="2" id="KW-1185">Reference proteome</keyword>
<sequence>MIKKDEHLRVLKLAHYPKHADHLMKISTHFKVSHSVALQIAIADTYDIYSKRKELKRFNDTKHGKASCHVWTRYKQAEAQKINKYLSEHEINYTEFSKHAIGQFYSKLRDKNIDKDSKALTYYLHRES</sequence>
<evidence type="ECO:0000313" key="2">
    <source>
        <dbReference type="Proteomes" id="UP000078572"/>
    </source>
</evidence>